<comment type="caution">
    <text evidence="2">The sequence shown here is derived from an EMBL/GenBank/DDBJ whole genome shotgun (WGS) entry which is preliminary data.</text>
</comment>
<evidence type="ECO:0000313" key="3">
    <source>
        <dbReference type="Proteomes" id="UP000265618"/>
    </source>
</evidence>
<keyword evidence="3" id="KW-1185">Reference proteome</keyword>
<gene>
    <name evidence="2" type="ORF">KIPB_014704</name>
</gene>
<keyword evidence="1" id="KW-1133">Transmembrane helix</keyword>
<dbReference type="EMBL" id="BDIP01007731">
    <property type="protein sequence ID" value="GIQ91447.1"/>
    <property type="molecule type" value="Genomic_DNA"/>
</dbReference>
<evidence type="ECO:0000256" key="1">
    <source>
        <dbReference type="SAM" id="Phobius"/>
    </source>
</evidence>
<feature type="non-terminal residue" evidence="2">
    <location>
        <position position="1"/>
    </location>
</feature>
<name>A0A9K3DAU0_9EUKA</name>
<sequence>MVLCHDGITWDDCNSPAAFNLTVTQTGTSLDRLATPPVGVYTDGSHKPVLIGHKVYTYIYIYVCVCVCVCVCV</sequence>
<organism evidence="2 3">
    <name type="scientific">Kipferlia bialata</name>
    <dbReference type="NCBI Taxonomy" id="797122"/>
    <lineage>
        <taxon>Eukaryota</taxon>
        <taxon>Metamonada</taxon>
        <taxon>Carpediemonas-like organisms</taxon>
        <taxon>Kipferlia</taxon>
    </lineage>
</organism>
<proteinExistence type="predicted"/>
<accession>A0A9K3DAU0</accession>
<reference evidence="2 3" key="1">
    <citation type="journal article" date="2018" name="PLoS ONE">
        <title>The draft genome of Kipferlia bialata reveals reductive genome evolution in fornicate parasites.</title>
        <authorList>
            <person name="Tanifuji G."/>
            <person name="Takabayashi S."/>
            <person name="Kume K."/>
            <person name="Takagi M."/>
            <person name="Nakayama T."/>
            <person name="Kamikawa R."/>
            <person name="Inagaki Y."/>
            <person name="Hashimoto T."/>
        </authorList>
    </citation>
    <scope>NUCLEOTIDE SEQUENCE [LARGE SCALE GENOMIC DNA]</scope>
    <source>
        <strain evidence="2">NY0173</strain>
    </source>
</reference>
<dbReference type="AlphaFoldDB" id="A0A9K3DAU0"/>
<dbReference type="Proteomes" id="UP000265618">
    <property type="component" value="Unassembled WGS sequence"/>
</dbReference>
<keyword evidence="1" id="KW-0812">Transmembrane</keyword>
<protein>
    <submittedName>
        <fullName evidence="2">Uncharacterized protein</fullName>
    </submittedName>
</protein>
<keyword evidence="1" id="KW-0472">Membrane</keyword>
<evidence type="ECO:0000313" key="2">
    <source>
        <dbReference type="EMBL" id="GIQ91447.1"/>
    </source>
</evidence>
<feature type="transmembrane region" description="Helical" evidence="1">
    <location>
        <begin position="55"/>
        <end position="72"/>
    </location>
</feature>